<dbReference type="RefSeq" id="XP_002648169.1">
    <property type="nucleotide sequence ID" value="XM_002648123.1"/>
</dbReference>
<evidence type="ECO:0000313" key="1">
    <source>
        <dbReference type="EMBL" id="CAP20907.1"/>
    </source>
</evidence>
<dbReference type="AlphaFoldDB" id="A8WKB3"/>
<dbReference type="GeneID" id="8590172"/>
<dbReference type="eggNOG" id="ENOG502S9P7">
    <property type="taxonomic scope" value="Eukaryota"/>
</dbReference>
<organism evidence="1 2">
    <name type="scientific">Caenorhabditis briggsae</name>
    <dbReference type="NCBI Taxonomy" id="6238"/>
    <lineage>
        <taxon>Eukaryota</taxon>
        <taxon>Metazoa</taxon>
        <taxon>Ecdysozoa</taxon>
        <taxon>Nematoda</taxon>
        <taxon>Chromadorea</taxon>
        <taxon>Rhabditida</taxon>
        <taxon>Rhabditina</taxon>
        <taxon>Rhabditomorpha</taxon>
        <taxon>Rhabditoidea</taxon>
        <taxon>Rhabditidae</taxon>
        <taxon>Peloderinae</taxon>
        <taxon>Caenorhabditis</taxon>
    </lineage>
</organism>
<sequence length="745" mass="86432">ISESQNLRISESQNLRISESQNLRISESQKLRISESQNFRISESQNLKISESQNLRISKSHNQNFRISESQNLRISKSQNLKISESQNLKISESQNLRISKSQNLKISKSQNLRISESQNLKISESQNLRISKTQNLRISESQNLRISESQNLRISESQNLRISKSQNLRISESLESWNLRITEYQNLRISESQNLRISESQNLRISKSQNLRISESLESWNLRISEFQNLRISESQNLRISESQNFRISESQNLRISKTQNLRISESQNLRISESQNLQISESQNLRIFRILESQNLRIPESLNLKISESQNLRISKSQNLRISESQNLKISESKFLNFYTQNSESEVLTYFVDVIEIRHPNIIDHFFISFTGIKIIELELGAVRSATDCVTTILELSQGNGFAWYMRWRGASYGRHRYTVCAHIIKKMSRPLNYDMWPPVMQYMDLGNRTLLSLKYPKIRLTDKRCPARVERIHVTEMGVKVNDTKFIVKKYESGEYMETSGSDSDPSRTIILKTEVPVSQAKQQLFLAFFHRKLDINTLILDREFRREDVSWPSDLKIKIRNLWVSPYQSHFETYANTVLETRDFLNEINGILSHPLESMDLGTCVLMSHSVTNSAKTLLVHKYAHGIEECGSHRIHVQNTRTHFLEPVRIVEKWQLTKPEVGRHFSLATDNLSWAQWVFRTIEMLQIAHVTFALSTDVISYGITFPIGNGKEINVFVTSSKKGSEYVLNFKIDGTNQSVSL</sequence>
<protein>
    <submittedName>
        <fullName evidence="1">Protein CBG24254</fullName>
    </submittedName>
</protein>
<dbReference type="HOGENOM" id="CLU_373246_0_0_1"/>
<evidence type="ECO:0000313" key="2">
    <source>
        <dbReference type="Proteomes" id="UP000008549"/>
    </source>
</evidence>
<dbReference type="WormBase" id="CBG24254">
    <property type="protein sequence ID" value="CBP45775"/>
    <property type="gene ID" value="WBGene00042410"/>
</dbReference>
<reference evidence="1 2" key="1">
    <citation type="journal article" date="2003" name="PLoS Biol.">
        <title>The genome sequence of Caenorhabditis briggsae: a platform for comparative genomics.</title>
        <authorList>
            <person name="Stein L.D."/>
            <person name="Bao Z."/>
            <person name="Blasiar D."/>
            <person name="Blumenthal T."/>
            <person name="Brent M.R."/>
            <person name="Chen N."/>
            <person name="Chinwalla A."/>
            <person name="Clarke L."/>
            <person name="Clee C."/>
            <person name="Coghlan A."/>
            <person name="Coulson A."/>
            <person name="D'Eustachio P."/>
            <person name="Fitch D.H."/>
            <person name="Fulton L.A."/>
            <person name="Fulton R.E."/>
            <person name="Griffiths-Jones S."/>
            <person name="Harris T.W."/>
            <person name="Hillier L.W."/>
            <person name="Kamath R."/>
            <person name="Kuwabara P.E."/>
            <person name="Mardis E.R."/>
            <person name="Marra M.A."/>
            <person name="Miner T.L."/>
            <person name="Minx P."/>
            <person name="Mullikin J.C."/>
            <person name="Plumb R.W."/>
            <person name="Rogers J."/>
            <person name="Schein J.E."/>
            <person name="Sohrmann M."/>
            <person name="Spieth J."/>
            <person name="Stajich J.E."/>
            <person name="Wei C."/>
            <person name="Willey D."/>
            <person name="Wilson R.K."/>
            <person name="Durbin R."/>
            <person name="Waterston R.H."/>
        </authorList>
    </citation>
    <scope>NUCLEOTIDE SEQUENCE [LARGE SCALE GENOMIC DNA]</scope>
    <source>
        <strain evidence="1 2">AF16</strain>
    </source>
</reference>
<evidence type="ECO:0000313" key="3">
    <source>
        <dbReference type="WormBase" id="CBG24254"/>
    </source>
</evidence>
<dbReference type="PANTHER" id="PTHR12239">
    <property type="entry name" value="PROTEIN CBG20215-RELATED"/>
    <property type="match status" value="1"/>
</dbReference>
<reference evidence="1 2" key="2">
    <citation type="journal article" date="2011" name="PLoS Genet.">
        <title>Caenorhabditis briggsae recombinant inbred line genotypes reveal inter-strain incompatibility and the evolution of recombination.</title>
        <authorList>
            <person name="Ross J.A."/>
            <person name="Koboldt D.C."/>
            <person name="Staisch J.E."/>
            <person name="Chamberlin H.M."/>
            <person name="Gupta B.P."/>
            <person name="Miller R.D."/>
            <person name="Baird S.E."/>
            <person name="Haag E.S."/>
        </authorList>
    </citation>
    <scope>NUCLEOTIDE SEQUENCE [LARGE SCALE GENOMIC DNA]</scope>
    <source>
        <strain evidence="1 2">AF16</strain>
    </source>
</reference>
<feature type="non-terminal residue" evidence="1">
    <location>
        <position position="1"/>
    </location>
</feature>
<dbReference type="SUPFAM" id="SSF69349">
    <property type="entry name" value="Phage fibre proteins"/>
    <property type="match status" value="1"/>
</dbReference>
<proteinExistence type="predicted"/>
<keyword evidence="2" id="KW-1185">Reference proteome</keyword>
<dbReference type="KEGG" id="cbr:CBG_24254"/>
<dbReference type="InterPro" id="IPR011042">
    <property type="entry name" value="6-blade_b-propeller_TolB-like"/>
</dbReference>
<gene>
    <name evidence="1 3" type="ORF">CBG24254</name>
    <name evidence="1" type="ORF">CBG_24254</name>
</gene>
<dbReference type="Proteomes" id="UP000008549">
    <property type="component" value="Unassembled WGS sequence"/>
</dbReference>
<dbReference type="Gene3D" id="2.120.10.30">
    <property type="entry name" value="TolB, C-terminal domain"/>
    <property type="match status" value="1"/>
</dbReference>
<dbReference type="EMBL" id="HE601461">
    <property type="protein sequence ID" value="CAP20907.1"/>
    <property type="molecule type" value="Genomic_DNA"/>
</dbReference>
<dbReference type="PANTHER" id="PTHR12239:SF41">
    <property type="entry name" value="MEMBRANE ASSOCIATED PROTEIN, PUTATIVE-RELATED"/>
    <property type="match status" value="1"/>
</dbReference>
<name>A8WKB3_CAEBR</name>
<accession>A8WKB3</accession>
<dbReference type="CTD" id="8590172"/>
<dbReference type="InterPro" id="IPR052293">
    <property type="entry name" value="SRRP"/>
</dbReference>